<dbReference type="PIRSF" id="PIRSF006351">
    <property type="entry name" value="PTS_EIIC-Cellobiose"/>
    <property type="match status" value="1"/>
</dbReference>
<keyword evidence="5 9" id="KW-0812">Transmembrane</keyword>
<evidence type="ECO:0000313" key="12">
    <source>
        <dbReference type="Proteomes" id="UP001290462"/>
    </source>
</evidence>
<feature type="transmembrane region" description="Helical" evidence="9">
    <location>
        <begin position="69"/>
        <end position="92"/>
    </location>
</feature>
<feature type="transmembrane region" description="Helical" evidence="9">
    <location>
        <begin position="28"/>
        <end position="49"/>
    </location>
</feature>
<dbReference type="InterPro" id="IPR004796">
    <property type="entry name" value="PTS_IIC_cello"/>
</dbReference>
<organism evidence="11 12">
    <name type="scientific">Carnobacterium maltaromaticum</name>
    <name type="common">Carnobacterium piscicola</name>
    <dbReference type="NCBI Taxonomy" id="2751"/>
    <lineage>
        <taxon>Bacteria</taxon>
        <taxon>Bacillati</taxon>
        <taxon>Bacillota</taxon>
        <taxon>Bacilli</taxon>
        <taxon>Lactobacillales</taxon>
        <taxon>Carnobacteriaceae</taxon>
        <taxon>Carnobacterium</taxon>
    </lineage>
</organism>
<dbReference type="InterPro" id="IPR003352">
    <property type="entry name" value="PTS_EIIC"/>
</dbReference>
<protein>
    <recommendedName>
        <fullName evidence="8">Permease IIC component</fullName>
    </recommendedName>
</protein>
<dbReference type="PANTHER" id="PTHR33989:SF4">
    <property type="entry name" value="PTS SYSTEM N,N'-DIACETYLCHITOBIOSE-SPECIFIC EIIC COMPONENT"/>
    <property type="match status" value="1"/>
</dbReference>
<feature type="transmembrane region" description="Helical" evidence="9">
    <location>
        <begin position="139"/>
        <end position="157"/>
    </location>
</feature>
<sequence length="431" mass="46325">MSGMLDNLLNKFLKFANTKTITALKDGFVLTMPITLVGSLFLLIANLPFQNYGAFMAKTFGENWNIGLNQVSANTFDILAMVIAIGIGYAYATNEKVDGISCGILSFVSFLIVSASSTITESNEIVTGIIPRAWTGGNGVIAAILVGIFVGKIFCFFMKRNITIKMPAGVPVGVANSFAALIPGFVIILISMVVYQLCMMIANLSLTELIFKVLQTPMQNLTDTWVGGILIVLLMSVLFWAGLHGPNIIMGVMAPILTANSIANQGIVESGKALTMANGARVMTPQLIDNFVKFGGTGITLGLLIAALLAAKSKQMKEISKLSIVPGFFNINEPVIFGLPIVFNPIMLIPFILVPLIGLIITYGAITIGFLTPFNNVQVPWTTPPIISGFILGGFKGALIQVIILVLSVVIYFPFMKKQDQQNLLAESEEK</sequence>
<proteinExistence type="predicted"/>
<evidence type="ECO:0000256" key="9">
    <source>
        <dbReference type="SAM" id="Phobius"/>
    </source>
</evidence>
<dbReference type="GO" id="GO:0008982">
    <property type="term" value="F:protein-N(PI)-phosphohistidine-sugar phosphotransferase activity"/>
    <property type="evidence" value="ECO:0007669"/>
    <property type="project" value="UniProtKB-UniRule"/>
</dbReference>
<dbReference type="Pfam" id="PF02378">
    <property type="entry name" value="PTS_EIIC"/>
    <property type="match status" value="1"/>
</dbReference>
<dbReference type="GO" id="GO:0005886">
    <property type="term" value="C:plasma membrane"/>
    <property type="evidence" value="ECO:0007669"/>
    <property type="project" value="UniProtKB-SubCell"/>
</dbReference>
<evidence type="ECO:0000256" key="4">
    <source>
        <dbReference type="ARBA" id="ARBA00022597"/>
    </source>
</evidence>
<comment type="function">
    <text evidence="8">The phosphoenolpyruvate-dependent sugar phosphotransferase system (PTS), a major carbohydrate active -transport system, catalyzes the phosphorylation of incoming sugar substrates concomitant with their translocation across the cell membrane.</text>
</comment>
<evidence type="ECO:0000256" key="1">
    <source>
        <dbReference type="ARBA" id="ARBA00004651"/>
    </source>
</evidence>
<feature type="transmembrane region" description="Helical" evidence="9">
    <location>
        <begin position="386"/>
        <end position="413"/>
    </location>
</feature>
<comment type="subcellular location">
    <subcellularLocation>
        <location evidence="1">Cell membrane</location>
        <topology evidence="1">Multi-pass membrane protein</topology>
    </subcellularLocation>
</comment>
<feature type="transmembrane region" description="Helical" evidence="9">
    <location>
        <begin position="99"/>
        <end position="119"/>
    </location>
</feature>
<evidence type="ECO:0000313" key="11">
    <source>
        <dbReference type="EMBL" id="MDZ5759062.1"/>
    </source>
</evidence>
<dbReference type="AlphaFoldDB" id="A0AAW9K6Q9"/>
<dbReference type="NCBIfam" id="TIGR00410">
    <property type="entry name" value="lacE"/>
    <property type="match status" value="1"/>
</dbReference>
<evidence type="ECO:0000256" key="2">
    <source>
        <dbReference type="ARBA" id="ARBA00022448"/>
    </source>
</evidence>
<keyword evidence="2 8" id="KW-0813">Transport</keyword>
<dbReference type="InterPro" id="IPR051088">
    <property type="entry name" value="PTS_Sugar-EIIC/EIIB"/>
</dbReference>
<evidence type="ECO:0000256" key="8">
    <source>
        <dbReference type="PIRNR" id="PIRNR006351"/>
    </source>
</evidence>
<dbReference type="EMBL" id="JAVBVO010000003">
    <property type="protein sequence ID" value="MDZ5759062.1"/>
    <property type="molecule type" value="Genomic_DNA"/>
</dbReference>
<keyword evidence="3 8" id="KW-1003">Cell membrane</keyword>
<dbReference type="GO" id="GO:1901264">
    <property type="term" value="P:carbohydrate derivative transport"/>
    <property type="evidence" value="ECO:0007669"/>
    <property type="project" value="TreeGrafter"/>
</dbReference>
<feature type="transmembrane region" description="Helical" evidence="9">
    <location>
        <begin position="224"/>
        <end position="241"/>
    </location>
</feature>
<evidence type="ECO:0000256" key="6">
    <source>
        <dbReference type="ARBA" id="ARBA00022989"/>
    </source>
</evidence>
<reference evidence="11" key="1">
    <citation type="submission" date="2023-08" db="EMBL/GenBank/DDBJ databases">
        <title>Genomic characterization of piscicolin 126 produced by Carnobacterium maltaromaticum CM22 strain isolated from salmon (Salmo salar).</title>
        <authorList>
            <person name="Gonzalez-Gragera E."/>
            <person name="Garcia-Lopez J.D."/>
            <person name="Teso-Perez C."/>
            <person name="Gimenez-Hernandez I."/>
            <person name="Peralta-Sanchez J.M."/>
            <person name="Valdivia E."/>
            <person name="Montalban-Lopez M."/>
            <person name="Martin-Platero A.M."/>
            <person name="Banos A."/>
            <person name="Martinez-Bueno M."/>
        </authorList>
    </citation>
    <scope>NUCLEOTIDE SEQUENCE</scope>
    <source>
        <strain evidence="11">CM22</strain>
    </source>
</reference>
<feature type="transmembrane region" description="Helical" evidence="9">
    <location>
        <begin position="178"/>
        <end position="204"/>
    </location>
</feature>
<dbReference type="GO" id="GO:0009401">
    <property type="term" value="P:phosphoenolpyruvate-dependent sugar phosphotransferase system"/>
    <property type="evidence" value="ECO:0007669"/>
    <property type="project" value="InterPro"/>
</dbReference>
<evidence type="ECO:0000256" key="3">
    <source>
        <dbReference type="ARBA" id="ARBA00022475"/>
    </source>
</evidence>
<feature type="transmembrane region" description="Helical" evidence="9">
    <location>
        <begin position="291"/>
        <end position="311"/>
    </location>
</feature>
<name>A0AAW9K6Q9_CARML</name>
<feature type="transmembrane region" description="Helical" evidence="9">
    <location>
        <begin position="346"/>
        <end position="366"/>
    </location>
</feature>
<evidence type="ECO:0000256" key="7">
    <source>
        <dbReference type="ARBA" id="ARBA00023136"/>
    </source>
</evidence>
<comment type="caution">
    <text evidence="11">The sequence shown here is derived from an EMBL/GenBank/DDBJ whole genome shotgun (WGS) entry which is preliminary data.</text>
</comment>
<dbReference type="RefSeq" id="WP_057000027.1">
    <property type="nucleotide sequence ID" value="NZ_BJOJ01000084.1"/>
</dbReference>
<dbReference type="InterPro" id="IPR004501">
    <property type="entry name" value="PTS_EIIC_3"/>
</dbReference>
<feature type="domain" description="PTS EIIC type-3" evidence="10">
    <location>
        <begin position="4"/>
        <end position="415"/>
    </location>
</feature>
<dbReference type="PANTHER" id="PTHR33989">
    <property type="match status" value="1"/>
</dbReference>
<evidence type="ECO:0000259" key="10">
    <source>
        <dbReference type="PROSITE" id="PS51105"/>
    </source>
</evidence>
<keyword evidence="6 9" id="KW-1133">Transmembrane helix</keyword>
<accession>A0AAW9K6Q9</accession>
<dbReference type="PROSITE" id="PS51105">
    <property type="entry name" value="PTS_EIIC_TYPE_3"/>
    <property type="match status" value="1"/>
</dbReference>
<keyword evidence="4 8" id="KW-0762">Sugar transport</keyword>
<keyword evidence="7 8" id="KW-0472">Membrane</keyword>
<gene>
    <name evidence="11" type="ORF">RAK27_10370</name>
</gene>
<evidence type="ECO:0000256" key="5">
    <source>
        <dbReference type="ARBA" id="ARBA00022692"/>
    </source>
</evidence>
<dbReference type="Proteomes" id="UP001290462">
    <property type="component" value="Unassembled WGS sequence"/>
</dbReference>